<evidence type="ECO:0000313" key="7">
    <source>
        <dbReference type="EMBL" id="MXO85641.1"/>
    </source>
</evidence>
<keyword evidence="4 5" id="KW-0472">Membrane</keyword>
<name>A0A844ZAQ9_9SPHN</name>
<dbReference type="RefSeq" id="WP_160682022.1">
    <property type="nucleotide sequence ID" value="NZ_WTYW01000001.1"/>
</dbReference>
<dbReference type="Proteomes" id="UP000433104">
    <property type="component" value="Unassembled WGS sequence"/>
</dbReference>
<feature type="transmembrane region" description="Helical" evidence="5">
    <location>
        <begin position="15"/>
        <end position="33"/>
    </location>
</feature>
<evidence type="ECO:0000259" key="6">
    <source>
        <dbReference type="Pfam" id="PF00924"/>
    </source>
</evidence>
<dbReference type="InterPro" id="IPR006685">
    <property type="entry name" value="MscS_channel_2nd"/>
</dbReference>
<keyword evidence="2 5" id="KW-0812">Transmembrane</keyword>
<evidence type="ECO:0000313" key="8">
    <source>
        <dbReference type="Proteomes" id="UP000433104"/>
    </source>
</evidence>
<comment type="caution">
    <text evidence="7">The sequence shown here is derived from an EMBL/GenBank/DDBJ whole genome shotgun (WGS) entry which is preliminary data.</text>
</comment>
<dbReference type="Gene3D" id="1.10.287.1260">
    <property type="match status" value="1"/>
</dbReference>
<dbReference type="Pfam" id="PF00924">
    <property type="entry name" value="MS_channel_2nd"/>
    <property type="match status" value="1"/>
</dbReference>
<organism evidence="7 8">
    <name type="scientific">Parapontixanthobacter aurantiacus</name>
    <dbReference type="NCBI Taxonomy" id="1463599"/>
    <lineage>
        <taxon>Bacteria</taxon>
        <taxon>Pseudomonadati</taxon>
        <taxon>Pseudomonadota</taxon>
        <taxon>Alphaproteobacteria</taxon>
        <taxon>Sphingomonadales</taxon>
        <taxon>Erythrobacteraceae</taxon>
        <taxon>Parapontixanthobacter</taxon>
    </lineage>
</organism>
<dbReference type="OrthoDB" id="9792218at2"/>
<evidence type="ECO:0000256" key="4">
    <source>
        <dbReference type="ARBA" id="ARBA00023136"/>
    </source>
</evidence>
<dbReference type="Gene3D" id="2.30.30.60">
    <property type="match status" value="1"/>
</dbReference>
<evidence type="ECO:0000256" key="1">
    <source>
        <dbReference type="ARBA" id="ARBA00004370"/>
    </source>
</evidence>
<dbReference type="EMBL" id="WTYW01000001">
    <property type="protein sequence ID" value="MXO85641.1"/>
    <property type="molecule type" value="Genomic_DNA"/>
</dbReference>
<evidence type="ECO:0000256" key="2">
    <source>
        <dbReference type="ARBA" id="ARBA00022692"/>
    </source>
</evidence>
<evidence type="ECO:0000256" key="3">
    <source>
        <dbReference type="ARBA" id="ARBA00022989"/>
    </source>
</evidence>
<dbReference type="PANTHER" id="PTHR30566">
    <property type="entry name" value="YNAI-RELATED MECHANOSENSITIVE ION CHANNEL"/>
    <property type="match status" value="1"/>
</dbReference>
<dbReference type="AlphaFoldDB" id="A0A844ZAQ9"/>
<dbReference type="InterPro" id="IPR023408">
    <property type="entry name" value="MscS_beta-dom_sf"/>
</dbReference>
<comment type="subcellular location">
    <subcellularLocation>
        <location evidence="1">Membrane</location>
    </subcellularLocation>
</comment>
<feature type="transmembrane region" description="Helical" evidence="5">
    <location>
        <begin position="54"/>
        <end position="77"/>
    </location>
</feature>
<evidence type="ECO:0000256" key="5">
    <source>
        <dbReference type="SAM" id="Phobius"/>
    </source>
</evidence>
<dbReference type="InterPro" id="IPR010920">
    <property type="entry name" value="LSM_dom_sf"/>
</dbReference>
<dbReference type="GO" id="GO:0008381">
    <property type="term" value="F:mechanosensitive monoatomic ion channel activity"/>
    <property type="evidence" value="ECO:0007669"/>
    <property type="project" value="UniProtKB-ARBA"/>
</dbReference>
<feature type="transmembrane region" description="Helical" evidence="5">
    <location>
        <begin position="136"/>
        <end position="157"/>
    </location>
</feature>
<accession>A0A844ZAQ9</accession>
<keyword evidence="8" id="KW-1185">Reference proteome</keyword>
<feature type="transmembrane region" description="Helical" evidence="5">
    <location>
        <begin position="89"/>
        <end position="109"/>
    </location>
</feature>
<feature type="domain" description="Mechanosensitive ion channel MscS" evidence="6">
    <location>
        <begin position="186"/>
        <end position="251"/>
    </location>
</feature>
<reference evidence="7 8" key="1">
    <citation type="submission" date="2019-12" db="EMBL/GenBank/DDBJ databases">
        <title>Genomic-based taxomic classification of the family Erythrobacteraceae.</title>
        <authorList>
            <person name="Xu L."/>
        </authorList>
    </citation>
    <scope>NUCLEOTIDE SEQUENCE [LARGE SCALE GENOMIC DNA]</scope>
    <source>
        <strain evidence="7 8">MCCC 1A09962</strain>
    </source>
</reference>
<dbReference type="PANTHER" id="PTHR30566:SF25">
    <property type="entry name" value="INNER MEMBRANE PROTEIN"/>
    <property type="match status" value="1"/>
</dbReference>
<protein>
    <submittedName>
        <fullName evidence="7">Mechanosensitive ion channel</fullName>
    </submittedName>
</protein>
<sequence length="362" mass="40838">MLDWIELHFRAQPEWLQTAIALGATVILAWLLHRLIFLSMIRLSRRSESKSDDVLLRGLFNPTRYAAIALAVVLVAGELPLLREAWDRIAGFVVPALVGWIAVAILRAFTHTMAMRADITVSDNLKARRKRTKLSLFNRLATFIILFITVGLMLLSIPGIRDIGLTLVASAGLAGLAVGAAAQPALRSLIAGVQMAVTEPINIDDVVIIEGEWGWIEDIRTTYVVVKIWDERRLIVPTAKFLEEAFQNWTKRHAQMLGTVFLYLDLTTKIGPIREEFERAVVEHPKWDGRVKVVQVTDTKRDAIEVRLLMSAKDSPTLFDLRCDMREHILEWIADRQPEAIARTRVVGEPDDEQRLLTMPAN</sequence>
<gene>
    <name evidence="7" type="ORF">GRI38_06310</name>
</gene>
<dbReference type="GO" id="GO:0016020">
    <property type="term" value="C:membrane"/>
    <property type="evidence" value="ECO:0007669"/>
    <property type="project" value="UniProtKB-SubCell"/>
</dbReference>
<proteinExistence type="predicted"/>
<dbReference type="SUPFAM" id="SSF50182">
    <property type="entry name" value="Sm-like ribonucleoproteins"/>
    <property type="match status" value="1"/>
</dbReference>
<keyword evidence="3 5" id="KW-1133">Transmembrane helix</keyword>